<dbReference type="InterPro" id="IPR058790">
    <property type="entry name" value="BSH_CusB"/>
</dbReference>
<dbReference type="GO" id="GO:0022857">
    <property type="term" value="F:transmembrane transporter activity"/>
    <property type="evidence" value="ECO:0007669"/>
    <property type="project" value="InterPro"/>
</dbReference>
<evidence type="ECO:0000313" key="7">
    <source>
        <dbReference type="Proteomes" id="UP000255024"/>
    </source>
</evidence>
<dbReference type="SUPFAM" id="SSF55008">
    <property type="entry name" value="HMA, heavy metal-associated domain"/>
    <property type="match status" value="2"/>
</dbReference>
<keyword evidence="4" id="KW-0812">Transmembrane</keyword>
<accession>A0A378RM62</accession>
<dbReference type="RefSeq" id="WP_115090984.1">
    <property type="nucleotide sequence ID" value="NZ_CP068107.1"/>
</dbReference>
<evidence type="ECO:0000256" key="1">
    <source>
        <dbReference type="ARBA" id="ARBA00009477"/>
    </source>
</evidence>
<evidence type="ECO:0000259" key="5">
    <source>
        <dbReference type="PROSITE" id="PS50846"/>
    </source>
</evidence>
<evidence type="ECO:0000256" key="3">
    <source>
        <dbReference type="SAM" id="MobiDB-lite"/>
    </source>
</evidence>
<dbReference type="Gene3D" id="3.30.70.100">
    <property type="match status" value="2"/>
</dbReference>
<dbReference type="Pfam" id="PF25919">
    <property type="entry name" value="BSH_CusB"/>
    <property type="match status" value="1"/>
</dbReference>
<feature type="region of interest" description="Disordered" evidence="3">
    <location>
        <begin position="517"/>
        <end position="544"/>
    </location>
</feature>
<dbReference type="Pfam" id="PF25975">
    <property type="entry name" value="CzcB_C"/>
    <property type="match status" value="1"/>
</dbReference>
<feature type="compositionally biased region" description="Basic and acidic residues" evidence="3">
    <location>
        <begin position="517"/>
        <end position="531"/>
    </location>
</feature>
<dbReference type="SUPFAM" id="SSF111369">
    <property type="entry name" value="HlyD-like secretion proteins"/>
    <property type="match status" value="1"/>
</dbReference>
<evidence type="ECO:0000313" key="6">
    <source>
        <dbReference type="EMBL" id="STZ28132.1"/>
    </source>
</evidence>
<dbReference type="PROSITE" id="PS50846">
    <property type="entry name" value="HMA_2"/>
    <property type="match status" value="2"/>
</dbReference>
<dbReference type="PANTHER" id="PTHR30097">
    <property type="entry name" value="CATION EFFLUX SYSTEM PROTEIN CUSB"/>
    <property type="match status" value="1"/>
</dbReference>
<dbReference type="InterPro" id="IPR058791">
    <property type="entry name" value="3HB_CusB"/>
</dbReference>
<protein>
    <submittedName>
        <fullName evidence="6">Cation efflux system protein CusB</fullName>
    </submittedName>
</protein>
<dbReference type="FunFam" id="2.40.30.170:FF:000010">
    <property type="entry name" value="Efflux RND transporter periplasmic adaptor subunit"/>
    <property type="match status" value="1"/>
</dbReference>
<dbReference type="InterPro" id="IPR036163">
    <property type="entry name" value="HMA_dom_sf"/>
</dbReference>
<feature type="transmembrane region" description="Helical" evidence="4">
    <location>
        <begin position="12"/>
        <end position="30"/>
    </location>
</feature>
<dbReference type="InterPro" id="IPR006143">
    <property type="entry name" value="RND_pump_MFP"/>
</dbReference>
<keyword evidence="4" id="KW-0472">Membrane</keyword>
<dbReference type="GO" id="GO:0060003">
    <property type="term" value="P:copper ion export"/>
    <property type="evidence" value="ECO:0007669"/>
    <property type="project" value="TreeGrafter"/>
</dbReference>
<dbReference type="GO" id="GO:0030313">
    <property type="term" value="C:cell envelope"/>
    <property type="evidence" value="ECO:0007669"/>
    <property type="project" value="TreeGrafter"/>
</dbReference>
<evidence type="ECO:0000256" key="4">
    <source>
        <dbReference type="SAM" id="Phobius"/>
    </source>
</evidence>
<gene>
    <name evidence="6" type="primary">cusB_1</name>
    <name evidence="6" type="ORF">NCTC11179_01672</name>
</gene>
<dbReference type="EMBL" id="UGQL01000001">
    <property type="protein sequence ID" value="STZ28132.1"/>
    <property type="molecule type" value="Genomic_DNA"/>
</dbReference>
<dbReference type="InterPro" id="IPR058649">
    <property type="entry name" value="CzcB_C"/>
</dbReference>
<proteinExistence type="inferred from homology"/>
<reference evidence="6 7" key="1">
    <citation type="submission" date="2018-06" db="EMBL/GenBank/DDBJ databases">
        <authorList>
            <consortium name="Pathogen Informatics"/>
            <person name="Doyle S."/>
        </authorList>
    </citation>
    <scope>NUCLEOTIDE SEQUENCE [LARGE SCALE GENOMIC DNA]</scope>
    <source>
        <strain evidence="6 7">NCTC11179</strain>
    </source>
</reference>
<dbReference type="InterPro" id="IPR058792">
    <property type="entry name" value="Beta-barrel_RND_2"/>
</dbReference>
<feature type="domain" description="HMA" evidence="5">
    <location>
        <begin position="545"/>
        <end position="611"/>
    </location>
</feature>
<name>A0A378RM62_MYROD</name>
<dbReference type="InterPro" id="IPR045800">
    <property type="entry name" value="HMBD"/>
</dbReference>
<dbReference type="InterPro" id="IPR006121">
    <property type="entry name" value="HMA_dom"/>
</dbReference>
<dbReference type="AlphaFoldDB" id="A0A378RM62"/>
<keyword evidence="2" id="KW-0813">Transport</keyword>
<comment type="similarity">
    <text evidence="1">Belongs to the membrane fusion protein (MFP) (TC 8.A.1) family.</text>
</comment>
<organism evidence="6 7">
    <name type="scientific">Myroides odoratus</name>
    <name type="common">Flavobacterium odoratum</name>
    <dbReference type="NCBI Taxonomy" id="256"/>
    <lineage>
        <taxon>Bacteria</taxon>
        <taxon>Pseudomonadati</taxon>
        <taxon>Bacteroidota</taxon>
        <taxon>Flavobacteriia</taxon>
        <taxon>Flavobacteriales</taxon>
        <taxon>Flavobacteriaceae</taxon>
        <taxon>Myroides</taxon>
    </lineage>
</organism>
<evidence type="ECO:0000256" key="2">
    <source>
        <dbReference type="ARBA" id="ARBA00022448"/>
    </source>
</evidence>
<dbReference type="GO" id="GO:0016020">
    <property type="term" value="C:membrane"/>
    <property type="evidence" value="ECO:0007669"/>
    <property type="project" value="InterPro"/>
</dbReference>
<dbReference type="Proteomes" id="UP000255024">
    <property type="component" value="Unassembled WGS sequence"/>
</dbReference>
<dbReference type="Pfam" id="PF19335">
    <property type="entry name" value="HMBD"/>
    <property type="match status" value="1"/>
</dbReference>
<dbReference type="Gene3D" id="2.40.30.170">
    <property type="match status" value="1"/>
</dbReference>
<dbReference type="CDD" id="cd00371">
    <property type="entry name" value="HMA"/>
    <property type="match status" value="1"/>
</dbReference>
<dbReference type="Pfam" id="PF25954">
    <property type="entry name" value="Beta-barrel_RND_2"/>
    <property type="match status" value="1"/>
</dbReference>
<feature type="domain" description="HMA" evidence="5">
    <location>
        <begin position="429"/>
        <end position="495"/>
    </location>
</feature>
<dbReference type="Pfam" id="PF25869">
    <property type="entry name" value="3HB_CusB"/>
    <property type="match status" value="1"/>
</dbReference>
<dbReference type="PANTHER" id="PTHR30097:SF15">
    <property type="entry name" value="CATION EFFLUX SYSTEM PROTEIN CUSB"/>
    <property type="match status" value="1"/>
</dbReference>
<dbReference type="Gene3D" id="6.10.140.730">
    <property type="match status" value="1"/>
</dbReference>
<keyword evidence="4" id="KW-1133">Transmembrane helix</keyword>
<dbReference type="NCBIfam" id="TIGR01730">
    <property type="entry name" value="RND_mfp"/>
    <property type="match status" value="1"/>
</dbReference>
<dbReference type="InterPro" id="IPR051909">
    <property type="entry name" value="MFP_Cation_Efflux"/>
</dbReference>
<dbReference type="GO" id="GO:0046872">
    <property type="term" value="F:metal ion binding"/>
    <property type="evidence" value="ECO:0007669"/>
    <property type="project" value="InterPro"/>
</dbReference>
<keyword evidence="7" id="KW-1185">Reference proteome</keyword>
<sequence>MSKLNDIFKNNAVKYGAILLVGLLLGWLVFGGSATHEHNGEPAPTEEAAVVWTCSMHPQIKMDKPGKCPLCAMDLIPLKSSGGGDDAIDDDAIQMSKEAVALANIQTTVIGRQDAIKDLQLYGTIQVDERLQQSQTSHVNGRIEKLFINFTGESVKQGQLIATIYSPDLLNAQQELLEAKKLTDFQPLLLDAAKEKLRLWKMSDAQINKVLSTGKVSPYVSITANTSGIVTAKNVNQGDYINQGSVLYSISNMTKLWAVFEAYEADLPFLKEGDVLEYTLQSIPGKVYRGKISFINPIIDATSRTAKIRVETDNKDQALKPEMYATATVQAPIREHNNQLVIPKSAVLWTGKRSVIYVKQPDTNTPAFKMREIVLGPSLGDNYVVTSGLQDGEEIVTRGVFTVDSSAQLEGKPSMMNNNTPTITQAENEGHAMFTVSGNCDMCKARIEKAAKSVAGVVSATWSSKDQMLHVNFDKTKADQRKVSQAIAAAGHDTELDKASDKAYDALPSCCLYSRDQAKPKQQEQMKHDQHQATPTKPMAKDGHQGHAMLKVKGNCVMCKERIETAAKSVAGVSTATWDVNAKVLHLNFDKAKTDEKKVSKVIAAAGHDTAFDKAQDKTYNSLHGCCQYDR</sequence>
<dbReference type="Gene3D" id="2.40.420.20">
    <property type="match status" value="1"/>
</dbReference>
<dbReference type="GO" id="GO:0015679">
    <property type="term" value="P:plasma membrane copper ion transport"/>
    <property type="evidence" value="ECO:0007669"/>
    <property type="project" value="TreeGrafter"/>
</dbReference>